<evidence type="ECO:0000256" key="2">
    <source>
        <dbReference type="ARBA" id="ARBA00022771"/>
    </source>
</evidence>
<dbReference type="GO" id="GO:0033768">
    <property type="term" value="C:SUMO-targeted ubiquitin ligase complex"/>
    <property type="evidence" value="ECO:0007669"/>
    <property type="project" value="TreeGrafter"/>
</dbReference>
<evidence type="ECO:0000256" key="4">
    <source>
        <dbReference type="PROSITE-ProRule" id="PRU00175"/>
    </source>
</evidence>
<dbReference type="CDD" id="cd16449">
    <property type="entry name" value="RING-HC"/>
    <property type="match status" value="1"/>
</dbReference>
<feature type="coiled-coil region" evidence="5">
    <location>
        <begin position="55"/>
        <end position="134"/>
    </location>
</feature>
<keyword evidence="5" id="KW-0175">Coiled coil</keyword>
<dbReference type="SUPFAM" id="SSF57850">
    <property type="entry name" value="RING/U-box"/>
    <property type="match status" value="1"/>
</dbReference>
<dbReference type="EMBL" id="JAYKXP010000085">
    <property type="protein sequence ID" value="KAK7029034.1"/>
    <property type="molecule type" value="Genomic_DNA"/>
</dbReference>
<dbReference type="GO" id="GO:0061630">
    <property type="term" value="F:ubiquitin protein ligase activity"/>
    <property type="evidence" value="ECO:0007669"/>
    <property type="project" value="InterPro"/>
</dbReference>
<evidence type="ECO:0000259" key="7">
    <source>
        <dbReference type="PROSITE" id="PS50089"/>
    </source>
</evidence>
<dbReference type="PANTHER" id="PTHR47094">
    <property type="entry name" value="ELFLESS, ISOFORM B"/>
    <property type="match status" value="1"/>
</dbReference>
<dbReference type="GO" id="GO:0008270">
    <property type="term" value="F:zinc ion binding"/>
    <property type="evidence" value="ECO:0007669"/>
    <property type="project" value="UniProtKB-KW"/>
</dbReference>
<dbReference type="SMART" id="SM00184">
    <property type="entry name" value="RING"/>
    <property type="match status" value="1"/>
</dbReference>
<dbReference type="PANTHER" id="PTHR47094:SF1">
    <property type="entry name" value="RING-TYPE E3 UBIQUITIN TRANSFERASE"/>
    <property type="match status" value="1"/>
</dbReference>
<dbReference type="InterPro" id="IPR049627">
    <property type="entry name" value="SLX8"/>
</dbReference>
<dbReference type="Pfam" id="PF13445">
    <property type="entry name" value="zf-RING_UBOX"/>
    <property type="match status" value="1"/>
</dbReference>
<accession>A0AAW0BU33</accession>
<evidence type="ECO:0000256" key="5">
    <source>
        <dbReference type="SAM" id="Coils"/>
    </source>
</evidence>
<comment type="caution">
    <text evidence="8">The sequence shown here is derived from an EMBL/GenBank/DDBJ whole genome shotgun (WGS) entry which is preliminary data.</text>
</comment>
<evidence type="ECO:0000313" key="9">
    <source>
        <dbReference type="Proteomes" id="UP001383192"/>
    </source>
</evidence>
<dbReference type="InterPro" id="IPR001841">
    <property type="entry name" value="Znf_RING"/>
</dbReference>
<evidence type="ECO:0000256" key="6">
    <source>
        <dbReference type="SAM" id="MobiDB-lite"/>
    </source>
</evidence>
<dbReference type="GO" id="GO:0032183">
    <property type="term" value="F:SUMO binding"/>
    <property type="evidence" value="ECO:0007669"/>
    <property type="project" value="TreeGrafter"/>
</dbReference>
<keyword evidence="3" id="KW-0862">Zinc</keyword>
<feature type="region of interest" description="Disordered" evidence="6">
    <location>
        <begin position="1"/>
        <end position="21"/>
    </location>
</feature>
<dbReference type="PROSITE" id="PS50089">
    <property type="entry name" value="ZF_RING_2"/>
    <property type="match status" value="1"/>
</dbReference>
<gene>
    <name evidence="8" type="primary">PSH1_3</name>
    <name evidence="8" type="ORF">VNI00_014744</name>
</gene>
<dbReference type="InterPro" id="IPR013083">
    <property type="entry name" value="Znf_RING/FYVE/PHD"/>
</dbReference>
<name>A0AAW0BU33_9AGAR</name>
<sequence length="392" mass="44260">MSPNTKKRLLEVDTSDSSNASSCFSSKIRAVAGPSQALIDEVFVPYIYALATTDVLQERKTKEVLHERMANLEEQLRVSSQNNQDLRRLLSATQQTYSTSKAVIKQLERIKDTLKHLEDAAATLATEKNRLLERVRIANSDKRAALKRYTDLQKSLSVRQLNAMSQQLDAYDRELTTLRQEKEQEKEQLDDVIAQLRTERDNALQGKVCVPADHGANGSCNTRLQSNVEATEDANSFERVRRKLTNARVGIRGLLTEIEELHEAPLTSVKIECSICLEDMVTPVVTSCGHTFCANCASGYLEAKRNKHNKEQEDLSLSRIPPQYHDNISRRPRLRAALFRTFGCPTPHQFQPPCPTCRAPLLWAPAINWALKSILAQPTHSGPDLQLEQYFH</sequence>
<dbReference type="Proteomes" id="UP001383192">
    <property type="component" value="Unassembled WGS sequence"/>
</dbReference>
<dbReference type="InterPro" id="IPR017907">
    <property type="entry name" value="Znf_RING_CS"/>
</dbReference>
<organism evidence="8 9">
    <name type="scientific">Paramarasmius palmivorus</name>
    <dbReference type="NCBI Taxonomy" id="297713"/>
    <lineage>
        <taxon>Eukaryota</taxon>
        <taxon>Fungi</taxon>
        <taxon>Dikarya</taxon>
        <taxon>Basidiomycota</taxon>
        <taxon>Agaricomycotina</taxon>
        <taxon>Agaricomycetes</taxon>
        <taxon>Agaricomycetidae</taxon>
        <taxon>Agaricales</taxon>
        <taxon>Marasmiineae</taxon>
        <taxon>Marasmiaceae</taxon>
        <taxon>Paramarasmius</taxon>
    </lineage>
</organism>
<dbReference type="InterPro" id="IPR027370">
    <property type="entry name" value="Znf-RING_euk"/>
</dbReference>
<dbReference type="PROSITE" id="PS00518">
    <property type="entry name" value="ZF_RING_1"/>
    <property type="match status" value="1"/>
</dbReference>
<keyword evidence="2 4" id="KW-0863">Zinc-finger</keyword>
<dbReference type="GO" id="GO:0006511">
    <property type="term" value="P:ubiquitin-dependent protein catabolic process"/>
    <property type="evidence" value="ECO:0007669"/>
    <property type="project" value="TreeGrafter"/>
</dbReference>
<keyword evidence="1" id="KW-0479">Metal-binding</keyword>
<reference evidence="8 9" key="1">
    <citation type="submission" date="2024-01" db="EMBL/GenBank/DDBJ databases">
        <title>A draft genome for a cacao thread blight-causing isolate of Paramarasmius palmivorus.</title>
        <authorList>
            <person name="Baruah I.K."/>
            <person name="Bukari Y."/>
            <person name="Amoako-Attah I."/>
            <person name="Meinhardt L.W."/>
            <person name="Bailey B.A."/>
            <person name="Cohen S.P."/>
        </authorList>
    </citation>
    <scope>NUCLEOTIDE SEQUENCE [LARGE SCALE GENOMIC DNA]</scope>
    <source>
        <strain evidence="8 9">GH-12</strain>
    </source>
</reference>
<dbReference type="Gene3D" id="3.30.40.10">
    <property type="entry name" value="Zinc/RING finger domain, C3HC4 (zinc finger)"/>
    <property type="match status" value="1"/>
</dbReference>
<evidence type="ECO:0000256" key="3">
    <source>
        <dbReference type="ARBA" id="ARBA00022833"/>
    </source>
</evidence>
<dbReference type="GO" id="GO:0140082">
    <property type="term" value="F:SUMO-ubiquitin ligase activity"/>
    <property type="evidence" value="ECO:0007669"/>
    <property type="project" value="TreeGrafter"/>
</dbReference>
<feature type="coiled-coil region" evidence="5">
    <location>
        <begin position="161"/>
        <end position="202"/>
    </location>
</feature>
<evidence type="ECO:0000256" key="1">
    <source>
        <dbReference type="ARBA" id="ARBA00022723"/>
    </source>
</evidence>
<protein>
    <submittedName>
        <fullName evidence="8">E3 ubiquitin ligase</fullName>
    </submittedName>
</protein>
<dbReference type="AlphaFoldDB" id="A0AAW0BU33"/>
<keyword evidence="9" id="KW-1185">Reference proteome</keyword>
<proteinExistence type="predicted"/>
<feature type="domain" description="RING-type" evidence="7">
    <location>
        <begin position="273"/>
        <end position="358"/>
    </location>
</feature>
<evidence type="ECO:0000313" key="8">
    <source>
        <dbReference type="EMBL" id="KAK7029034.1"/>
    </source>
</evidence>